<evidence type="ECO:0000313" key="2">
    <source>
        <dbReference type="Proteomes" id="UP000075515"/>
    </source>
</evidence>
<sequence>MIAYQIDGQPAIQSDLTQFTSADGYNNPFSANVIENNPNYIYIRGVNTANGAQQSRVYFYYTESDLMLWPTNWRSDNITVANVPQNWIDIAATSADQVVVGQLPLVWVPPTLKGSQWDHYCIVGWVDNSASPQPPVLPSFSSVDDLGQFIMAHPNMAWRNTTDYYSPPPDFVYGTNLTMPASGGTIYLSVSFFNVPGDGTFSVSLQGTDSSNTVSLQNASVSDYQGGYMPRGALSYPPDFQTSVLVTHKPGNIPLPANAKITVTPLLQEGPSLTQFYRAVNAPNGIPSPFFTTSARDDDLNLVQVTVMPVGSQSYNLKFGGAGAPGKKAA</sequence>
<organism evidence="1 2">
    <name type="scientific">Sorangium cellulosum</name>
    <name type="common">Polyangium cellulosum</name>
    <dbReference type="NCBI Taxonomy" id="56"/>
    <lineage>
        <taxon>Bacteria</taxon>
        <taxon>Pseudomonadati</taxon>
        <taxon>Myxococcota</taxon>
        <taxon>Polyangia</taxon>
        <taxon>Polyangiales</taxon>
        <taxon>Polyangiaceae</taxon>
        <taxon>Sorangium</taxon>
    </lineage>
</organism>
<evidence type="ECO:0000313" key="1">
    <source>
        <dbReference type="EMBL" id="KYF77255.1"/>
    </source>
</evidence>
<dbReference type="Proteomes" id="UP000075515">
    <property type="component" value="Unassembled WGS sequence"/>
</dbReference>
<reference evidence="1 2" key="1">
    <citation type="submission" date="2014-02" db="EMBL/GenBank/DDBJ databases">
        <title>The small core and large imbalanced accessory genome model reveals a collaborative survival strategy of Sorangium cellulosum strains in nature.</title>
        <authorList>
            <person name="Han K."/>
            <person name="Peng R."/>
            <person name="Blom J."/>
            <person name="Li Y.-Z."/>
        </authorList>
    </citation>
    <scope>NUCLEOTIDE SEQUENCE [LARGE SCALE GENOMIC DNA]</scope>
    <source>
        <strain evidence="1 2">So0149</strain>
    </source>
</reference>
<name>A0A150SXS6_SORCE</name>
<dbReference type="AlphaFoldDB" id="A0A150SXS6"/>
<accession>A0A150SXS6</accession>
<comment type="caution">
    <text evidence="1">The sequence shown here is derived from an EMBL/GenBank/DDBJ whole genome shotgun (WGS) entry which is preliminary data.</text>
</comment>
<gene>
    <name evidence="1" type="ORF">BE18_52175</name>
</gene>
<proteinExistence type="predicted"/>
<protein>
    <submittedName>
        <fullName evidence="1">Uncharacterized protein</fullName>
    </submittedName>
</protein>
<dbReference type="EMBL" id="JEMC01003942">
    <property type="protein sequence ID" value="KYF77255.1"/>
    <property type="molecule type" value="Genomic_DNA"/>
</dbReference>